<name>A0AAV7XF57_9NEOP</name>
<gene>
    <name evidence="2" type="ORF">ONE63_001122</name>
</gene>
<accession>A0AAV7XF57</accession>
<organism evidence="2 3">
    <name type="scientific">Megalurothrips usitatus</name>
    <name type="common">bean blossom thrips</name>
    <dbReference type="NCBI Taxonomy" id="439358"/>
    <lineage>
        <taxon>Eukaryota</taxon>
        <taxon>Metazoa</taxon>
        <taxon>Ecdysozoa</taxon>
        <taxon>Arthropoda</taxon>
        <taxon>Hexapoda</taxon>
        <taxon>Insecta</taxon>
        <taxon>Pterygota</taxon>
        <taxon>Neoptera</taxon>
        <taxon>Paraneoptera</taxon>
        <taxon>Thysanoptera</taxon>
        <taxon>Terebrantia</taxon>
        <taxon>Thripoidea</taxon>
        <taxon>Thripidae</taxon>
        <taxon>Megalurothrips</taxon>
    </lineage>
</organism>
<evidence type="ECO:0000313" key="3">
    <source>
        <dbReference type="Proteomes" id="UP001075354"/>
    </source>
</evidence>
<dbReference type="Proteomes" id="UP001075354">
    <property type="component" value="Chromosome 10"/>
</dbReference>
<feature type="region of interest" description="Disordered" evidence="1">
    <location>
        <begin position="32"/>
        <end position="67"/>
    </location>
</feature>
<protein>
    <submittedName>
        <fullName evidence="2">Uncharacterized protein</fullName>
    </submittedName>
</protein>
<dbReference type="EMBL" id="JAPTSV010000010">
    <property type="protein sequence ID" value="KAJ1523240.1"/>
    <property type="molecule type" value="Genomic_DNA"/>
</dbReference>
<sequence>MQDTTGGAFHPTAAVPHECTARLMDVRRVAWRAGPGQPGAGSGRPLPLQPPLGLDPKHGTNYFQSVS</sequence>
<keyword evidence="3" id="KW-1185">Reference proteome</keyword>
<evidence type="ECO:0000256" key="1">
    <source>
        <dbReference type="SAM" id="MobiDB-lite"/>
    </source>
</evidence>
<comment type="caution">
    <text evidence="2">The sequence shown here is derived from an EMBL/GenBank/DDBJ whole genome shotgun (WGS) entry which is preliminary data.</text>
</comment>
<proteinExistence type="predicted"/>
<reference evidence="2" key="1">
    <citation type="submission" date="2022-12" db="EMBL/GenBank/DDBJ databases">
        <title>Chromosome-level genome assembly of the bean flower thrips Megalurothrips usitatus.</title>
        <authorList>
            <person name="Ma L."/>
            <person name="Liu Q."/>
            <person name="Li H."/>
            <person name="Cai W."/>
        </authorList>
    </citation>
    <scope>NUCLEOTIDE SEQUENCE</scope>
    <source>
        <strain evidence="2">Cailab_2022a</strain>
    </source>
</reference>
<evidence type="ECO:0000313" key="2">
    <source>
        <dbReference type="EMBL" id="KAJ1523240.1"/>
    </source>
</evidence>
<dbReference type="AlphaFoldDB" id="A0AAV7XF57"/>